<organism evidence="2 3">
    <name type="scientific">Lancefieldella parvula</name>
    <dbReference type="NCBI Taxonomy" id="1382"/>
    <lineage>
        <taxon>Bacteria</taxon>
        <taxon>Bacillati</taxon>
        <taxon>Actinomycetota</taxon>
        <taxon>Coriobacteriia</taxon>
        <taxon>Coriobacteriales</taxon>
        <taxon>Atopobiaceae</taxon>
        <taxon>Lancefieldella</taxon>
    </lineage>
</organism>
<dbReference type="AlphaFoldDB" id="A0A9D5X484"/>
<evidence type="ECO:0000259" key="1">
    <source>
        <dbReference type="Pfam" id="PF00085"/>
    </source>
</evidence>
<dbReference type="Pfam" id="PF00085">
    <property type="entry name" value="Thioredoxin"/>
    <property type="match status" value="1"/>
</dbReference>
<dbReference type="InterPro" id="IPR013766">
    <property type="entry name" value="Thioredoxin_domain"/>
</dbReference>
<dbReference type="InterPro" id="IPR036249">
    <property type="entry name" value="Thioredoxin-like_sf"/>
</dbReference>
<dbReference type="Proteomes" id="UP000787322">
    <property type="component" value="Unassembled WGS sequence"/>
</dbReference>
<dbReference type="SUPFAM" id="SSF52833">
    <property type="entry name" value="Thioredoxin-like"/>
    <property type="match status" value="1"/>
</dbReference>
<proteinExistence type="predicted"/>
<protein>
    <submittedName>
        <fullName evidence="2">Thioredoxin</fullName>
    </submittedName>
</protein>
<sequence>MARVVIYMAEWCSICRGTIKRIVPALSEEDIEYEIIDVDCSPRSRDAKSITHLPTVCVVDAGERELMRCRGCPTDEVLEKIVELCIESD</sequence>
<gene>
    <name evidence="2" type="ORF">HXK24_05320</name>
</gene>
<dbReference type="Gene3D" id="3.40.30.10">
    <property type="entry name" value="Glutaredoxin"/>
    <property type="match status" value="1"/>
</dbReference>
<evidence type="ECO:0000313" key="3">
    <source>
        <dbReference type="Proteomes" id="UP000787322"/>
    </source>
</evidence>
<reference evidence="2" key="1">
    <citation type="submission" date="2020-04" db="EMBL/GenBank/DDBJ databases">
        <title>Deep metagenomics examines the oral microbiome during advanced dental caries in children, revealing novel taxa and co-occurrences with host molecules.</title>
        <authorList>
            <person name="Baker J.L."/>
            <person name="Morton J.T."/>
            <person name="Dinis M."/>
            <person name="Alvarez R."/>
            <person name="Tran N.C."/>
            <person name="Knight R."/>
            <person name="Edlund A."/>
        </authorList>
    </citation>
    <scope>NUCLEOTIDE SEQUENCE</scope>
    <source>
        <strain evidence="2">JCVI_3_bin.11</strain>
    </source>
</reference>
<evidence type="ECO:0000313" key="2">
    <source>
        <dbReference type="EMBL" id="MBF4803219.1"/>
    </source>
</evidence>
<accession>A0A9D5X484</accession>
<feature type="domain" description="Thioredoxin" evidence="1">
    <location>
        <begin position="4"/>
        <end position="82"/>
    </location>
</feature>
<name>A0A9D5X484_9ACTN</name>
<dbReference type="EMBL" id="JABZGU010000135">
    <property type="protein sequence ID" value="MBF4803219.1"/>
    <property type="molecule type" value="Genomic_DNA"/>
</dbReference>
<comment type="caution">
    <text evidence="2">The sequence shown here is derived from an EMBL/GenBank/DDBJ whole genome shotgun (WGS) entry which is preliminary data.</text>
</comment>